<dbReference type="InterPro" id="IPR039424">
    <property type="entry name" value="SBP_5"/>
</dbReference>
<dbReference type="SUPFAM" id="SSF53850">
    <property type="entry name" value="Periplasmic binding protein-like II"/>
    <property type="match status" value="1"/>
</dbReference>
<dbReference type="PANTHER" id="PTHR30290">
    <property type="entry name" value="PERIPLASMIC BINDING COMPONENT OF ABC TRANSPORTER"/>
    <property type="match status" value="1"/>
</dbReference>
<feature type="signal peptide" evidence="3">
    <location>
        <begin position="1"/>
        <end position="21"/>
    </location>
</feature>
<evidence type="ECO:0000259" key="4">
    <source>
        <dbReference type="Pfam" id="PF00496"/>
    </source>
</evidence>
<dbReference type="RefSeq" id="WP_160554425.1">
    <property type="nucleotide sequence ID" value="NZ_CP047650.1"/>
</dbReference>
<dbReference type="GO" id="GO:1904680">
    <property type="term" value="F:peptide transmembrane transporter activity"/>
    <property type="evidence" value="ECO:0007669"/>
    <property type="project" value="TreeGrafter"/>
</dbReference>
<protein>
    <submittedName>
        <fullName evidence="5">ABC transporter substrate-binding protein</fullName>
    </submittedName>
</protein>
<dbReference type="AlphaFoldDB" id="A0A857J9E3"/>
<dbReference type="EMBL" id="CP047650">
    <property type="protein sequence ID" value="QHJ00615.1"/>
    <property type="molecule type" value="Genomic_DNA"/>
</dbReference>
<dbReference type="InterPro" id="IPR000914">
    <property type="entry name" value="SBP_5_dom"/>
</dbReference>
<dbReference type="InterPro" id="IPR023765">
    <property type="entry name" value="SBP_5_CS"/>
</dbReference>
<accession>A0A857J9E3</accession>
<proteinExistence type="inferred from homology"/>
<evidence type="ECO:0000256" key="2">
    <source>
        <dbReference type="ARBA" id="ARBA00022729"/>
    </source>
</evidence>
<dbReference type="PANTHER" id="PTHR30290:SF38">
    <property type="entry name" value="D,D-DIPEPTIDE-BINDING PERIPLASMIC PROTEIN DDPA-RELATED"/>
    <property type="match status" value="1"/>
</dbReference>
<keyword evidence="6" id="KW-1185">Reference proteome</keyword>
<dbReference type="Pfam" id="PF00496">
    <property type="entry name" value="SBP_bac_5"/>
    <property type="match status" value="1"/>
</dbReference>
<dbReference type="Proteomes" id="UP000464787">
    <property type="component" value="Chromosome"/>
</dbReference>
<dbReference type="GO" id="GO:0030288">
    <property type="term" value="C:outer membrane-bounded periplasmic space"/>
    <property type="evidence" value="ECO:0007669"/>
    <property type="project" value="UniProtKB-ARBA"/>
</dbReference>
<feature type="domain" description="Solute-binding protein family 5" evidence="4">
    <location>
        <begin position="69"/>
        <end position="429"/>
    </location>
</feature>
<dbReference type="GO" id="GO:0015833">
    <property type="term" value="P:peptide transport"/>
    <property type="evidence" value="ECO:0007669"/>
    <property type="project" value="TreeGrafter"/>
</dbReference>
<dbReference type="Gene3D" id="3.40.190.10">
    <property type="entry name" value="Periplasmic binding protein-like II"/>
    <property type="match status" value="1"/>
</dbReference>
<dbReference type="Gene3D" id="3.90.76.10">
    <property type="entry name" value="Dipeptide-binding Protein, Domain 1"/>
    <property type="match status" value="1"/>
</dbReference>
<dbReference type="InterPro" id="IPR030678">
    <property type="entry name" value="Peptide/Ni-bd"/>
</dbReference>
<reference evidence="5 6" key="1">
    <citation type="submission" date="2020-01" db="EMBL/GenBank/DDBJ databases">
        <title>Genome sequencing of strain KACC 21265.</title>
        <authorList>
            <person name="Heo J."/>
            <person name="Kim S.-J."/>
            <person name="Kim J.-S."/>
            <person name="Hong S.-B."/>
            <person name="Kwon S.-W."/>
        </authorList>
    </citation>
    <scope>NUCLEOTIDE SEQUENCE [LARGE SCALE GENOMIC DNA]</scope>
    <source>
        <strain evidence="5 6">KACC 21265</strain>
    </source>
</reference>
<evidence type="ECO:0000313" key="6">
    <source>
        <dbReference type="Proteomes" id="UP000464787"/>
    </source>
</evidence>
<organism evidence="5 6">
    <name type="scientific">Xylophilus rhododendri</name>
    <dbReference type="NCBI Taxonomy" id="2697032"/>
    <lineage>
        <taxon>Bacteria</taxon>
        <taxon>Pseudomonadati</taxon>
        <taxon>Pseudomonadota</taxon>
        <taxon>Betaproteobacteria</taxon>
        <taxon>Burkholderiales</taxon>
        <taxon>Xylophilus</taxon>
    </lineage>
</organism>
<evidence type="ECO:0000313" key="5">
    <source>
        <dbReference type="EMBL" id="QHJ00615.1"/>
    </source>
</evidence>
<dbReference type="KEGG" id="xyk:GT347_23105"/>
<dbReference type="Gene3D" id="3.10.105.10">
    <property type="entry name" value="Dipeptide-binding Protein, Domain 3"/>
    <property type="match status" value="1"/>
</dbReference>
<evidence type="ECO:0000256" key="3">
    <source>
        <dbReference type="SAM" id="SignalP"/>
    </source>
</evidence>
<feature type="chain" id="PRO_5032410893" evidence="3">
    <location>
        <begin position="22"/>
        <end position="517"/>
    </location>
</feature>
<evidence type="ECO:0000256" key="1">
    <source>
        <dbReference type="ARBA" id="ARBA00005695"/>
    </source>
</evidence>
<name>A0A857J9E3_9BURK</name>
<dbReference type="PIRSF" id="PIRSF002741">
    <property type="entry name" value="MppA"/>
    <property type="match status" value="1"/>
</dbReference>
<keyword evidence="2 3" id="KW-0732">Signal</keyword>
<sequence length="517" mass="56460">MKFKTAAASSCLLALAGLAQAQAPARPLRVQINSDIRSTDPGTNRDDNTDSVLMHIGEGLVAMREDTSPGPLLASKVDVSADGLSYTFTLRDGVKFQNDAPLTAQDVVWSWKRYMDPATNWRCLPEFDGRGMTKLLSVEASDAKTVVFKLQRPAGLLLQTMARSDCGGSAILHSSSVGPDGKWLQPVGTGPYKLKEWKRGQYIDLVRFDGYASRGGPRDGFTGGKKAEIETIHYMVIPDAAAAKAALYSGAIDVLSTASAPDVAEMRARSDVKVEFGPSMNLLGLLFQTRDPLLQDLRLRRALALSLDYDELARSVTEGLSKPNNSPVPTSSPYYGAAEAAGFRRDLPQARKLLAEAGYNGQPIKLLANKRYEISFNSAVLIQAMAADAGIKIDIEVLDWATQLDRYTRGQYQAMAFPYSSRLDPALSFEMLAGPKATQPRKVWDNPAMAGKLAESMLLTDKAARQTLFDELHRKFIEEVPSVVLFNGTDGAGLRKNVSGYQSWPADKPRFWNVSLK</sequence>
<gene>
    <name evidence="5" type="ORF">GT347_23105</name>
</gene>
<dbReference type="GO" id="GO:0043190">
    <property type="term" value="C:ATP-binding cassette (ABC) transporter complex"/>
    <property type="evidence" value="ECO:0007669"/>
    <property type="project" value="InterPro"/>
</dbReference>
<dbReference type="PROSITE" id="PS01040">
    <property type="entry name" value="SBP_BACTERIAL_5"/>
    <property type="match status" value="1"/>
</dbReference>
<comment type="similarity">
    <text evidence="1">Belongs to the bacterial solute-binding protein 5 family.</text>
</comment>